<evidence type="ECO:0000313" key="4">
    <source>
        <dbReference type="Proteomes" id="UP000221734"/>
    </source>
</evidence>
<dbReference type="EMBL" id="CP049055">
    <property type="protein sequence ID" value="QII12016.1"/>
    <property type="molecule type" value="Genomic_DNA"/>
</dbReference>
<proteinExistence type="predicted"/>
<dbReference type="EMBL" id="LT934425">
    <property type="protein sequence ID" value="SOH06432.1"/>
    <property type="molecule type" value="Genomic_DNA"/>
</dbReference>
<reference evidence="3" key="4">
    <citation type="submission" date="2017-10" db="EMBL/GenBank/DDBJ databases">
        <authorList>
            <person name="Banno H."/>
            <person name="Chua N.-H."/>
        </authorList>
    </citation>
    <scope>NUCLEOTIDE SEQUENCE [LARGE SCALE GENOMIC DNA]</scope>
    <source>
        <strain evidence="3">Kuenenia_mbr1_ru-nijmegen</strain>
    </source>
</reference>
<sequence length="81" mass="8914">MPSTGQVVRRDENIGKILETPHIDGYSYNRDGCVSYPGTLFPHTKHSGLAFTLGFMSTTNASPSFTTPKLIALLTNEIVNW</sequence>
<dbReference type="KEGG" id="kst:KSMBR1_3960"/>
<dbReference type="AlphaFoldDB" id="Q1Q791"/>
<evidence type="ECO:0000313" key="2">
    <source>
        <dbReference type="EMBL" id="QII12016.1"/>
    </source>
</evidence>
<evidence type="ECO:0000313" key="1">
    <source>
        <dbReference type="EMBL" id="CAJ73441.1"/>
    </source>
</evidence>
<name>Q1Q791_KUEST</name>
<reference evidence="4" key="3">
    <citation type="submission" date="2017-10" db="EMBL/GenBank/DDBJ databases">
        <authorList>
            <person name="Frank J."/>
        </authorList>
    </citation>
    <scope>NUCLEOTIDE SEQUENCE [LARGE SCALE GENOMIC DNA]</scope>
</reference>
<reference evidence="2 5" key="5">
    <citation type="submission" date="2020-02" db="EMBL/GenBank/DDBJ databases">
        <title>Newly sequenced genome of strain CSTR1 showed variability in Candidatus Kuenenia stuttgartiensis genomes.</title>
        <authorList>
            <person name="Ding C."/>
            <person name="Adrian L."/>
        </authorList>
    </citation>
    <scope>NUCLEOTIDE SEQUENCE [LARGE SCALE GENOMIC DNA]</scope>
    <source>
        <strain evidence="2 5">CSTR1</strain>
    </source>
</reference>
<reference evidence="1" key="1">
    <citation type="journal article" date="2006" name="Nature">
        <title>Deciphering the evolution and metabolism of an anammox bacterium from a community genome.</title>
        <authorList>
            <person name="Strous M."/>
            <person name="Pelletier E."/>
            <person name="Mangenot S."/>
            <person name="Rattei T."/>
            <person name="Lehner A."/>
            <person name="Taylor M.W."/>
            <person name="Horn M."/>
            <person name="Daims H."/>
            <person name="Bartol-Mavel D."/>
            <person name="Wincker P."/>
            <person name="Barbe V."/>
            <person name="Fonknechten N."/>
            <person name="Vallenet D."/>
            <person name="Segurens B."/>
            <person name="Schenowitz-Truong C."/>
            <person name="Medigue C."/>
            <person name="Collingro A."/>
            <person name="Snel B."/>
            <person name="Dutilh B.E."/>
            <person name="OpDenCamp H.J.M."/>
            <person name="vanDerDrift C."/>
            <person name="Cirpus I."/>
            <person name="vanDePas-Schoonen K.T."/>
            <person name="Harhangi H.R."/>
            <person name="vanNiftrik L."/>
            <person name="Schmid M."/>
            <person name="Keltjens J."/>
            <person name="vanDeVossenberg J."/>
            <person name="Kartal B."/>
            <person name="Meier H."/>
            <person name="Frishman D."/>
            <person name="Huynen M.A."/>
            <person name="Mewes H."/>
            <person name="Weissenbach J."/>
            <person name="Jetten M.S.M."/>
            <person name="Wagner M."/>
            <person name="LePaslier D."/>
        </authorList>
    </citation>
    <scope>NUCLEOTIDE SEQUENCE</scope>
</reference>
<evidence type="ECO:0000313" key="3">
    <source>
        <dbReference type="EMBL" id="SOH06432.1"/>
    </source>
</evidence>
<accession>Q1Q791</accession>
<evidence type="ECO:0000313" key="5">
    <source>
        <dbReference type="Proteomes" id="UP000501926"/>
    </source>
</evidence>
<dbReference type="Proteomes" id="UP000221734">
    <property type="component" value="Chromosome Kuenenia_stuttgartiensis_MBR1"/>
</dbReference>
<organism evidence="1">
    <name type="scientific">Kuenenia stuttgartiensis</name>
    <dbReference type="NCBI Taxonomy" id="174633"/>
    <lineage>
        <taxon>Bacteria</taxon>
        <taxon>Pseudomonadati</taxon>
        <taxon>Planctomycetota</taxon>
        <taxon>Candidatus Brocadiia</taxon>
        <taxon>Candidatus Brocadiales</taxon>
        <taxon>Candidatus Brocadiaceae</taxon>
        <taxon>Candidatus Kuenenia</taxon>
    </lineage>
</organism>
<gene>
    <name evidence="2" type="ORF">KsCSTR_26370</name>
    <name evidence="3" type="ORF">KSMBR1_3960</name>
    <name evidence="1" type="ORF">kuste2692</name>
</gene>
<reference evidence="1" key="2">
    <citation type="submission" date="2006-01" db="EMBL/GenBank/DDBJ databases">
        <authorList>
            <person name="Genoscope"/>
        </authorList>
    </citation>
    <scope>NUCLEOTIDE SEQUENCE</scope>
</reference>
<keyword evidence="4" id="KW-1185">Reference proteome</keyword>
<dbReference type="EMBL" id="CT573071">
    <property type="protein sequence ID" value="CAJ73441.1"/>
    <property type="molecule type" value="Genomic_DNA"/>
</dbReference>
<dbReference type="Proteomes" id="UP000501926">
    <property type="component" value="Chromosome"/>
</dbReference>
<protein>
    <submittedName>
        <fullName evidence="1">Uncharacterized protein</fullName>
    </submittedName>
</protein>